<protein>
    <submittedName>
        <fullName evidence="2">Uncharacterized protein</fullName>
    </submittedName>
</protein>
<organism evidence="2 3">
    <name type="scientific">Nephila pilipes</name>
    <name type="common">Giant wood spider</name>
    <name type="synonym">Nephila maculata</name>
    <dbReference type="NCBI Taxonomy" id="299642"/>
    <lineage>
        <taxon>Eukaryota</taxon>
        <taxon>Metazoa</taxon>
        <taxon>Ecdysozoa</taxon>
        <taxon>Arthropoda</taxon>
        <taxon>Chelicerata</taxon>
        <taxon>Arachnida</taxon>
        <taxon>Araneae</taxon>
        <taxon>Araneomorphae</taxon>
        <taxon>Entelegynae</taxon>
        <taxon>Araneoidea</taxon>
        <taxon>Nephilidae</taxon>
        <taxon>Nephila</taxon>
    </lineage>
</organism>
<feature type="region of interest" description="Disordered" evidence="1">
    <location>
        <begin position="34"/>
        <end position="60"/>
    </location>
</feature>
<gene>
    <name evidence="2" type="ORF">NPIL_672251</name>
</gene>
<proteinExistence type="predicted"/>
<name>A0A8X6TMR5_NEPPI</name>
<evidence type="ECO:0000256" key="1">
    <source>
        <dbReference type="SAM" id="MobiDB-lite"/>
    </source>
</evidence>
<dbReference type="Proteomes" id="UP000887013">
    <property type="component" value="Unassembled WGS sequence"/>
</dbReference>
<keyword evidence="3" id="KW-1185">Reference proteome</keyword>
<dbReference type="AlphaFoldDB" id="A0A8X6TMR5"/>
<evidence type="ECO:0000313" key="3">
    <source>
        <dbReference type="Proteomes" id="UP000887013"/>
    </source>
</evidence>
<accession>A0A8X6TMR5</accession>
<reference evidence="2" key="1">
    <citation type="submission" date="2020-08" db="EMBL/GenBank/DDBJ databases">
        <title>Multicomponent nature underlies the extraordinary mechanical properties of spider dragline silk.</title>
        <authorList>
            <person name="Kono N."/>
            <person name="Nakamura H."/>
            <person name="Mori M."/>
            <person name="Yoshida Y."/>
            <person name="Ohtoshi R."/>
            <person name="Malay A.D."/>
            <person name="Moran D.A.P."/>
            <person name="Tomita M."/>
            <person name="Numata K."/>
            <person name="Arakawa K."/>
        </authorList>
    </citation>
    <scope>NUCLEOTIDE SEQUENCE</scope>
</reference>
<dbReference type="EMBL" id="BMAW01013113">
    <property type="protein sequence ID" value="GFT32145.1"/>
    <property type="molecule type" value="Genomic_DNA"/>
</dbReference>
<comment type="caution">
    <text evidence="2">The sequence shown here is derived from an EMBL/GenBank/DDBJ whole genome shotgun (WGS) entry which is preliminary data.</text>
</comment>
<evidence type="ECO:0000313" key="2">
    <source>
        <dbReference type="EMBL" id="GFT32145.1"/>
    </source>
</evidence>
<sequence length="93" mass="10320">MHNLPKNDIITINLLFGSAIDLLQFINSRKIKHKSSYSRSESSATTNQTGEARASANERKMAQIRAEEELHADTVATSVIAFCSFRSASFQSE</sequence>